<dbReference type="EMBL" id="CP098611">
    <property type="protein sequence ID" value="USR89293.1"/>
    <property type="molecule type" value="Genomic_DNA"/>
</dbReference>
<gene>
    <name evidence="1" type="ORF">NEA10_10340</name>
</gene>
<protein>
    <submittedName>
        <fullName evidence="1">Uncharacterized protein</fullName>
    </submittedName>
</protein>
<reference evidence="1" key="1">
    <citation type="submission" date="2022-06" db="EMBL/GenBank/DDBJ databases">
        <title>Genome sequence of Phormidium yuhuli AB48 isolated from an industrial photobioreactor environment.</title>
        <authorList>
            <person name="Qiu Y."/>
            <person name="Noonan A.J.C."/>
            <person name="Dofher K."/>
            <person name="Koch M."/>
            <person name="Kieft B."/>
            <person name="Lin X."/>
            <person name="Ziels R.M."/>
            <person name="Hallam S.J."/>
        </authorList>
    </citation>
    <scope>NUCLEOTIDE SEQUENCE</scope>
    <source>
        <strain evidence="1">AB48</strain>
    </source>
</reference>
<accession>A0ABY5AJC4</accession>
<dbReference type="RefSeq" id="WP_252659424.1">
    <property type="nucleotide sequence ID" value="NZ_CP098611.1"/>
</dbReference>
<proteinExistence type="predicted"/>
<evidence type="ECO:0000313" key="1">
    <source>
        <dbReference type="EMBL" id="USR89293.1"/>
    </source>
</evidence>
<dbReference type="Proteomes" id="UP001056708">
    <property type="component" value="Chromosome"/>
</dbReference>
<evidence type="ECO:0000313" key="2">
    <source>
        <dbReference type="Proteomes" id="UP001056708"/>
    </source>
</evidence>
<organism evidence="1 2">
    <name type="scientific">Phormidium yuhuli AB48</name>
    <dbReference type="NCBI Taxonomy" id="2940671"/>
    <lineage>
        <taxon>Bacteria</taxon>
        <taxon>Bacillati</taxon>
        <taxon>Cyanobacteriota</taxon>
        <taxon>Cyanophyceae</taxon>
        <taxon>Oscillatoriophycideae</taxon>
        <taxon>Oscillatoriales</taxon>
        <taxon>Oscillatoriaceae</taxon>
        <taxon>Phormidium</taxon>
        <taxon>Phormidium yuhuli</taxon>
    </lineage>
</organism>
<keyword evidence="2" id="KW-1185">Reference proteome</keyword>
<name>A0ABY5AJC4_9CYAN</name>
<sequence length="74" mass="8408">MPPSLNAIHPSKTLVYSSPTDRQYYVDFPPVRGGEIINKIKNRIVKLYRDRPSCSLFTGHIAWGQGCRKKCGFP</sequence>